<accession>A0A392SJ89</accession>
<dbReference type="PANTHER" id="PTHR47074">
    <property type="entry name" value="BNAC02G40300D PROTEIN"/>
    <property type="match status" value="1"/>
</dbReference>
<dbReference type="EMBL" id="LXQA010390484">
    <property type="protein sequence ID" value="MCI48709.1"/>
    <property type="molecule type" value="Genomic_DNA"/>
</dbReference>
<sequence length="102" mass="11228">PPSIATRAAQLIGDWRAVNTLQQQSQHLPTATDQQQWRCPRVGWWKCNVDASFFEASGSTGWSWCVCNSEGAFIAAGTNICTHNLTTMEGEAMTILEALREA</sequence>
<evidence type="ECO:0000313" key="2">
    <source>
        <dbReference type="Proteomes" id="UP000265520"/>
    </source>
</evidence>
<dbReference type="InterPro" id="IPR052929">
    <property type="entry name" value="RNase_H-like_EbsB-rel"/>
</dbReference>
<name>A0A392SJ89_9FABA</name>
<feature type="non-terminal residue" evidence="1">
    <location>
        <position position="1"/>
    </location>
</feature>
<protein>
    <submittedName>
        <fullName evidence="1">Cytochrome P450</fullName>
    </submittedName>
</protein>
<dbReference type="Proteomes" id="UP000265520">
    <property type="component" value="Unassembled WGS sequence"/>
</dbReference>
<reference evidence="1 2" key="1">
    <citation type="journal article" date="2018" name="Front. Plant Sci.">
        <title>Red Clover (Trifolium pratense) and Zigzag Clover (T. medium) - A Picture of Genomic Similarities and Differences.</title>
        <authorList>
            <person name="Dluhosova J."/>
            <person name="Istvanek J."/>
            <person name="Nedelnik J."/>
            <person name="Repkova J."/>
        </authorList>
    </citation>
    <scope>NUCLEOTIDE SEQUENCE [LARGE SCALE GENOMIC DNA]</scope>
    <source>
        <strain evidence="2">cv. 10/8</strain>
        <tissue evidence="1">Leaf</tissue>
    </source>
</reference>
<evidence type="ECO:0000313" key="1">
    <source>
        <dbReference type="EMBL" id="MCI48709.1"/>
    </source>
</evidence>
<feature type="non-terminal residue" evidence="1">
    <location>
        <position position="102"/>
    </location>
</feature>
<dbReference type="PANTHER" id="PTHR47074:SF11">
    <property type="entry name" value="REVERSE TRANSCRIPTASE-LIKE PROTEIN"/>
    <property type="match status" value="1"/>
</dbReference>
<proteinExistence type="predicted"/>
<organism evidence="1 2">
    <name type="scientific">Trifolium medium</name>
    <dbReference type="NCBI Taxonomy" id="97028"/>
    <lineage>
        <taxon>Eukaryota</taxon>
        <taxon>Viridiplantae</taxon>
        <taxon>Streptophyta</taxon>
        <taxon>Embryophyta</taxon>
        <taxon>Tracheophyta</taxon>
        <taxon>Spermatophyta</taxon>
        <taxon>Magnoliopsida</taxon>
        <taxon>eudicotyledons</taxon>
        <taxon>Gunneridae</taxon>
        <taxon>Pentapetalae</taxon>
        <taxon>rosids</taxon>
        <taxon>fabids</taxon>
        <taxon>Fabales</taxon>
        <taxon>Fabaceae</taxon>
        <taxon>Papilionoideae</taxon>
        <taxon>50 kb inversion clade</taxon>
        <taxon>NPAAA clade</taxon>
        <taxon>Hologalegina</taxon>
        <taxon>IRL clade</taxon>
        <taxon>Trifolieae</taxon>
        <taxon>Trifolium</taxon>
    </lineage>
</organism>
<keyword evidence="2" id="KW-1185">Reference proteome</keyword>
<dbReference type="AlphaFoldDB" id="A0A392SJ89"/>
<comment type="caution">
    <text evidence="1">The sequence shown here is derived from an EMBL/GenBank/DDBJ whole genome shotgun (WGS) entry which is preliminary data.</text>
</comment>